<feature type="region of interest" description="Disordered" evidence="1">
    <location>
        <begin position="400"/>
        <end position="421"/>
    </location>
</feature>
<reference evidence="3 4" key="1">
    <citation type="submission" date="2010-09" db="EMBL/GenBank/DDBJ databases">
        <title>The Genome Sequence of Synechococcus phage S-IOM18.</title>
        <authorList>
            <consortium name="The Broad Institute Genome Sequencing Platform"/>
            <person name="Henn M.R."/>
            <person name="Clokie M."/>
            <person name="Levin J."/>
            <person name="Malboeuf C."/>
            <person name="Casali M."/>
            <person name="Russ C."/>
            <person name="Lennon N."/>
            <person name="Chapman S.B."/>
            <person name="Erlich R."/>
            <person name="Young S.K."/>
            <person name="Yandava C."/>
            <person name="Zeng Q."/>
            <person name="Fitzgerald M.F."/>
            <person name="Alvarado L."/>
            <person name="Anderson S."/>
            <person name="Berlin A."/>
            <person name="Chen Z."/>
            <person name="Freedman E."/>
            <person name="Gellesch M."/>
            <person name="Goldberg J."/>
            <person name="Green L."/>
            <person name="Griggs A."/>
            <person name="Gujja S."/>
            <person name="Heilman E.R."/>
            <person name="Heiman D."/>
            <person name="Hollinger A."/>
            <person name="Howarth C."/>
            <person name="Larson L."/>
            <person name="Mehta T."/>
            <person name="Neiman D."/>
            <person name="Pearson M."/>
            <person name="Roberts A."/>
            <person name="Ryan E."/>
            <person name="Saif S."/>
            <person name="Shea T."/>
            <person name="Shenoy N."/>
            <person name="Sisk P."/>
            <person name="Stolte C."/>
            <person name="Sykes S."/>
            <person name="White J."/>
            <person name="Haas B."/>
            <person name="Nusbaum C."/>
            <person name="Birren B."/>
        </authorList>
    </citation>
    <scope>NUCLEOTIDE SEQUENCE [LARGE SCALE GENOMIC DNA]</scope>
    <source>
        <strain evidence="3 4">S-IOM18</strain>
    </source>
</reference>
<sequence>MYNLLKDDAGTLDRVGGLFKALTGLGTLFLGLRWLKNPTRIITDFGNVLIFFYNNLIKGRRGLLGRAGALGLLAAGGFAAYKMYNYMKDGEKPTQLEEGEEPEEPQQQLARGGAIKLPQKAMGGWINGPQSGYPVSLDGGRSTSFIGHGREYVARKSNGGAFVIPFNTPGTKTQPHLTDKRLGEAKSQGFDIGGLVGGGFKAGKGFKNPVGPTVLPKYAPESKNYSLGGGVPGFAQGGNLGKQIYLHWTAGTHQWRNGPYHTTVQGDGSLYKHLPYDRHTAHTYYRNTGNVGLSVAAMKDWNWESYGPTQPQLEGLMAEAASIAKNWGWKPSDVSIKNVMTHAEAASNKDGRTPHDNYGPQFWGGTGERSDLHKLKRNDPDGSGGDKLRQMMKKFMGMQNPPLLREVGPGSSSGGRSGAMNSSEYNLLQRLVLAEAGGEGKVGMALVARSVLNRAGLIQSGKVGPGMFMAKDKSVTGVIMGRNQYEPVSKGSINKPRSEQQMADAKEAIEMARNPSGLRGTLEGEGLQAAQINYLMGATGFRTGSAFNDPSQNVNVVKYKNHFFNTAGNKDVKHHLAEIENGGTGGGFGSGDYGSSGNTQGTSFGSIGKLFLGEDTSVPTSDKSGYTYGNASRRGQSGRRANGAAGPDAISAGSDQQRRRIQQTTDERNDARRKINEKTREMMAAALEAVGQQNGMNAQMVAAAQQAIQQMQAKSAPQQPQFIPSTGGISGAAVGGAIGGRAGAAIGGTAAAVLNSFNNPLQGIFR</sequence>
<organism evidence="3 4">
    <name type="scientific">Synechococcus phage S-IOM18</name>
    <dbReference type="NCBI Taxonomy" id="754039"/>
    <lineage>
        <taxon>Viruses</taxon>
        <taxon>Duplodnaviria</taxon>
        <taxon>Heunggongvirae</taxon>
        <taxon>Uroviricota</taxon>
        <taxon>Caudoviricetes</taxon>
        <taxon>Pantevenvirales</taxon>
        <taxon>Kyanoviridae</taxon>
        <taxon>Tefnutvirus</taxon>
        <taxon>Tefnutvirus siom18</taxon>
    </lineage>
</organism>
<name>R9TL38_9CAUD</name>
<feature type="transmembrane region" description="Helical" evidence="2">
    <location>
        <begin position="63"/>
        <end position="84"/>
    </location>
</feature>
<dbReference type="OrthoDB" id="7106at10239"/>
<gene>
    <name evidence="3" type="ORF">SWYG_00001</name>
</gene>
<keyword evidence="2" id="KW-0472">Membrane</keyword>
<dbReference type="RefSeq" id="YP_008126327.1">
    <property type="nucleotide sequence ID" value="NC_021536.1"/>
</dbReference>
<dbReference type="Gene3D" id="3.40.80.10">
    <property type="entry name" value="Peptidoglycan recognition protein-like"/>
    <property type="match status" value="1"/>
</dbReference>
<accession>R9TL38</accession>
<dbReference type="GO" id="GO:0001897">
    <property type="term" value="P:symbiont-mediated cytolysis of host cell"/>
    <property type="evidence" value="ECO:0007669"/>
    <property type="project" value="UniProtKB-ARBA"/>
</dbReference>
<evidence type="ECO:0000313" key="4">
    <source>
        <dbReference type="Proteomes" id="UP000204294"/>
    </source>
</evidence>
<dbReference type="KEGG" id="vg:16045305"/>
<feature type="compositionally biased region" description="Basic and acidic residues" evidence="1">
    <location>
        <begin position="665"/>
        <end position="674"/>
    </location>
</feature>
<dbReference type="InterPro" id="IPR042047">
    <property type="entry name" value="SleB_dom1"/>
</dbReference>
<evidence type="ECO:0000256" key="1">
    <source>
        <dbReference type="SAM" id="MobiDB-lite"/>
    </source>
</evidence>
<dbReference type="GO" id="GO:0009253">
    <property type="term" value="P:peptidoglycan catabolic process"/>
    <property type="evidence" value="ECO:0007669"/>
    <property type="project" value="InterPro"/>
</dbReference>
<evidence type="ECO:0008006" key="5">
    <source>
        <dbReference type="Google" id="ProtNLM"/>
    </source>
</evidence>
<feature type="compositionally biased region" description="Basic and acidic residues" evidence="1">
    <location>
        <begin position="368"/>
        <end position="386"/>
    </location>
</feature>
<dbReference type="Gene3D" id="1.10.10.2520">
    <property type="entry name" value="Cell wall hydrolase SleB, domain 1"/>
    <property type="match status" value="1"/>
</dbReference>
<dbReference type="Proteomes" id="UP000204294">
    <property type="component" value="Segment"/>
</dbReference>
<keyword evidence="2" id="KW-1133">Transmembrane helix</keyword>
<feature type="region of interest" description="Disordered" evidence="1">
    <location>
        <begin position="345"/>
        <end position="386"/>
    </location>
</feature>
<feature type="region of interest" description="Disordered" evidence="1">
    <location>
        <begin position="615"/>
        <end position="674"/>
    </location>
</feature>
<evidence type="ECO:0000313" key="3">
    <source>
        <dbReference type="EMBL" id="AGN33513.1"/>
    </source>
</evidence>
<proteinExistence type="predicted"/>
<dbReference type="GeneID" id="16045305"/>
<dbReference type="InterPro" id="IPR036505">
    <property type="entry name" value="Amidase/PGRP_sf"/>
</dbReference>
<protein>
    <recommendedName>
        <fullName evidence="5">N-acetylmuramoyl-L-alanine amidase domain-containing protein</fullName>
    </recommendedName>
</protein>
<keyword evidence="2" id="KW-0812">Transmembrane</keyword>
<dbReference type="EMBL" id="HQ317383">
    <property type="protein sequence ID" value="AGN33513.1"/>
    <property type="molecule type" value="Genomic_DNA"/>
</dbReference>
<dbReference type="GO" id="GO:0042742">
    <property type="term" value="P:defense response to bacterium"/>
    <property type="evidence" value="ECO:0007669"/>
    <property type="project" value="UniProtKB-KW"/>
</dbReference>
<keyword evidence="4" id="KW-1185">Reference proteome</keyword>
<feature type="transmembrane region" description="Helical" evidence="2">
    <location>
        <begin position="15"/>
        <end position="35"/>
    </location>
</feature>
<feature type="compositionally biased region" description="Polar residues" evidence="1">
    <location>
        <begin position="617"/>
        <end position="635"/>
    </location>
</feature>
<dbReference type="GO" id="GO:0008745">
    <property type="term" value="F:N-acetylmuramoyl-L-alanine amidase activity"/>
    <property type="evidence" value="ECO:0007669"/>
    <property type="project" value="InterPro"/>
</dbReference>
<evidence type="ECO:0000256" key="2">
    <source>
        <dbReference type="SAM" id="Phobius"/>
    </source>
</evidence>
<dbReference type="SUPFAM" id="SSF55846">
    <property type="entry name" value="N-acetylmuramoyl-L-alanine amidase-like"/>
    <property type="match status" value="1"/>
</dbReference>